<dbReference type="EMBL" id="JAPNTZ010000013">
    <property type="protein sequence ID" value="MCY1142743.1"/>
    <property type="molecule type" value="Genomic_DNA"/>
</dbReference>
<keyword evidence="8" id="KW-1185">Reference proteome</keyword>
<dbReference type="SUPFAM" id="SSF55811">
    <property type="entry name" value="Nudix"/>
    <property type="match status" value="1"/>
</dbReference>
<dbReference type="PANTHER" id="PTHR43046:SF12">
    <property type="entry name" value="GDP-MANNOSE MANNOSYL HYDROLASE"/>
    <property type="match status" value="1"/>
</dbReference>
<dbReference type="PANTHER" id="PTHR43046">
    <property type="entry name" value="GDP-MANNOSE MANNOSYL HYDROLASE"/>
    <property type="match status" value="1"/>
</dbReference>
<evidence type="ECO:0000256" key="1">
    <source>
        <dbReference type="ARBA" id="ARBA00001946"/>
    </source>
</evidence>
<dbReference type="InterPro" id="IPR000086">
    <property type="entry name" value="NUDIX_hydrolase_dom"/>
</dbReference>
<gene>
    <name evidence="7" type="ORF">OWR29_32515</name>
</gene>
<dbReference type="Pfam" id="PF00293">
    <property type="entry name" value="NUDIX"/>
    <property type="match status" value="1"/>
</dbReference>
<feature type="domain" description="Nudix hydrolase" evidence="6">
    <location>
        <begin position="8"/>
        <end position="135"/>
    </location>
</feature>
<organism evidence="7 8">
    <name type="scientific">Paractinoplanes pyxinae</name>
    <dbReference type="NCBI Taxonomy" id="2997416"/>
    <lineage>
        <taxon>Bacteria</taxon>
        <taxon>Bacillati</taxon>
        <taxon>Actinomycetota</taxon>
        <taxon>Actinomycetes</taxon>
        <taxon>Micromonosporales</taxon>
        <taxon>Micromonosporaceae</taxon>
        <taxon>Paractinoplanes</taxon>
    </lineage>
</organism>
<dbReference type="PRINTS" id="PR00502">
    <property type="entry name" value="NUDIXFAMILY"/>
</dbReference>
<reference evidence="7" key="1">
    <citation type="submission" date="2022-11" db="EMBL/GenBank/DDBJ databases">
        <authorList>
            <person name="Somphong A."/>
            <person name="Phongsopitanun W."/>
        </authorList>
    </citation>
    <scope>NUCLEOTIDE SEQUENCE</scope>
    <source>
        <strain evidence="7">Pm04-4</strain>
    </source>
</reference>
<dbReference type="Proteomes" id="UP001151002">
    <property type="component" value="Unassembled WGS sequence"/>
</dbReference>
<comment type="similarity">
    <text evidence="2 5">Belongs to the Nudix hydrolase family.</text>
</comment>
<dbReference type="CDD" id="cd18876">
    <property type="entry name" value="NUDIX_Hydrolase"/>
    <property type="match status" value="1"/>
</dbReference>
<dbReference type="PROSITE" id="PS51462">
    <property type="entry name" value="NUDIX"/>
    <property type="match status" value="1"/>
</dbReference>
<accession>A0ABT4B8A8</accession>
<comment type="caution">
    <text evidence="7">The sequence shown here is derived from an EMBL/GenBank/DDBJ whole genome shotgun (WGS) entry which is preliminary data.</text>
</comment>
<evidence type="ECO:0000256" key="3">
    <source>
        <dbReference type="ARBA" id="ARBA00022801"/>
    </source>
</evidence>
<dbReference type="GO" id="GO:0016787">
    <property type="term" value="F:hydrolase activity"/>
    <property type="evidence" value="ECO:0007669"/>
    <property type="project" value="UniProtKB-KW"/>
</dbReference>
<proteinExistence type="inferred from homology"/>
<dbReference type="InterPro" id="IPR020476">
    <property type="entry name" value="Nudix_hydrolase"/>
</dbReference>
<name>A0ABT4B8A8_9ACTN</name>
<dbReference type="Gene3D" id="3.90.79.10">
    <property type="entry name" value="Nucleoside Triphosphate Pyrophosphohydrolase"/>
    <property type="match status" value="1"/>
</dbReference>
<dbReference type="PROSITE" id="PS00893">
    <property type="entry name" value="NUDIX_BOX"/>
    <property type="match status" value="1"/>
</dbReference>
<evidence type="ECO:0000256" key="2">
    <source>
        <dbReference type="ARBA" id="ARBA00005582"/>
    </source>
</evidence>
<sequence>MTFLASLPRKVVGAGALITDEGGRFLVVEPTYKDTWEIPGGVVEAGESPLTAVSRELLEELGLSLPVGRLLVIDWTPPLVDGLMLVFDGGVLSADQAARIVLPVEELRSWRWCTSAEASSVLSPELFRRMSAAVEARSLGGTAYLEDGASYVDSQDLGASPQTPTAWGAGKA</sequence>
<dbReference type="RefSeq" id="WP_267567207.1">
    <property type="nucleotide sequence ID" value="NZ_JAPNTZ010000013.1"/>
</dbReference>
<keyword evidence="4" id="KW-0460">Magnesium</keyword>
<evidence type="ECO:0000313" key="7">
    <source>
        <dbReference type="EMBL" id="MCY1142743.1"/>
    </source>
</evidence>
<evidence type="ECO:0000256" key="4">
    <source>
        <dbReference type="ARBA" id="ARBA00022842"/>
    </source>
</evidence>
<dbReference type="InterPro" id="IPR020084">
    <property type="entry name" value="NUDIX_hydrolase_CS"/>
</dbReference>
<evidence type="ECO:0000259" key="6">
    <source>
        <dbReference type="PROSITE" id="PS51462"/>
    </source>
</evidence>
<evidence type="ECO:0000256" key="5">
    <source>
        <dbReference type="RuleBase" id="RU003476"/>
    </source>
</evidence>
<protein>
    <submittedName>
        <fullName evidence="7">NUDIX hydrolase</fullName>
    </submittedName>
</protein>
<evidence type="ECO:0000313" key="8">
    <source>
        <dbReference type="Proteomes" id="UP001151002"/>
    </source>
</evidence>
<dbReference type="InterPro" id="IPR015797">
    <property type="entry name" value="NUDIX_hydrolase-like_dom_sf"/>
</dbReference>
<comment type="cofactor">
    <cofactor evidence="1">
        <name>Mg(2+)</name>
        <dbReference type="ChEBI" id="CHEBI:18420"/>
    </cofactor>
</comment>
<keyword evidence="3 5" id="KW-0378">Hydrolase</keyword>